<dbReference type="RefSeq" id="WP_106002801.1">
    <property type="nucleotide sequence ID" value="NZ_CP027527.1"/>
</dbReference>
<feature type="binding site" evidence="5">
    <location>
        <position position="107"/>
    </location>
    <ligand>
        <name>S-methyl-5'-thioadenosine</name>
        <dbReference type="ChEBI" id="CHEBI:17509"/>
    </ligand>
</feature>
<dbReference type="UniPathway" id="UPA00248">
    <property type="reaction ID" value="UER00314"/>
</dbReference>
<proteinExistence type="inferred from homology"/>
<protein>
    <recommendedName>
        <fullName evidence="5">Polyamine aminopropyltransferase</fullName>
    </recommendedName>
    <alternativeName>
        <fullName evidence="5">Putrescine aminopropyltransferase</fullName>
        <shortName evidence="5">PAPT</shortName>
    </alternativeName>
    <alternativeName>
        <fullName evidence="5">Spermidine synthase</fullName>
        <shortName evidence="5">SPDS</shortName>
        <shortName evidence="5">SPDSY</shortName>
        <ecNumber evidence="5">2.5.1.16</ecNumber>
    </alternativeName>
</protein>
<evidence type="ECO:0000256" key="4">
    <source>
        <dbReference type="ARBA" id="ARBA00023115"/>
    </source>
</evidence>
<keyword evidence="3 5" id="KW-0745">Spermidine biosynthesis</keyword>
<dbReference type="InterPro" id="IPR001045">
    <property type="entry name" value="Spermi_synthase"/>
</dbReference>
<dbReference type="AlphaFoldDB" id="A4TUR7"/>
<dbReference type="EMBL" id="CU459003">
    <property type="protein sequence ID" value="CAM74374.1"/>
    <property type="molecule type" value="Genomic_DNA"/>
</dbReference>
<dbReference type="PROSITE" id="PS51006">
    <property type="entry name" value="PABS_2"/>
    <property type="match status" value="1"/>
</dbReference>
<dbReference type="PANTHER" id="PTHR11558">
    <property type="entry name" value="SPERMIDINE/SPERMINE SYNTHASE"/>
    <property type="match status" value="1"/>
</dbReference>
<feature type="binding site" evidence="5">
    <location>
        <position position="32"/>
    </location>
    <ligand>
        <name>S-methyl-5'-thioadenosine</name>
        <dbReference type="ChEBI" id="CHEBI:17509"/>
    </ligand>
</feature>
<dbReference type="InterPro" id="IPR035246">
    <property type="entry name" value="Spermidine_synt_N"/>
</dbReference>
<accession>A4TUR7</accession>
<sequence length="285" mass="31707">MTGQWFREELYPHWRQSFAVTRELYRADDGLQDIVLFETPGFGRVLTLDGVIQVTTGDEFIYHEMLAHVPIYAHGAVKTTCVVGGGDGGMLREILKHQAIQQAVLVEIDAAVVEFCRTHMPSVSDGAFDDPRTEIVIADGLRYMAETERKFDLIVIDSTDPIGPGGVLFTEAFYKDCARCLTPDGIVVNQNGVPFLQGEEVTDTWRRRRPHFADVSFYTAAVPTYVGGLMALGWASHSLRPRHESSDTIAARFQAAPVATRYYTPDIHKASFALPKYVQDLIPGP</sequence>
<organism evidence="8">
    <name type="scientific">Magnetospirillum gryphiswaldense</name>
    <dbReference type="NCBI Taxonomy" id="55518"/>
    <lineage>
        <taxon>Bacteria</taxon>
        <taxon>Pseudomonadati</taxon>
        <taxon>Pseudomonadota</taxon>
        <taxon>Alphaproteobacteria</taxon>
        <taxon>Rhodospirillales</taxon>
        <taxon>Rhodospirillaceae</taxon>
        <taxon>Magnetospirillum</taxon>
    </lineage>
</organism>
<dbReference type="PANTHER" id="PTHR11558:SF11">
    <property type="entry name" value="SPERMIDINE SYNTHASE"/>
    <property type="match status" value="1"/>
</dbReference>
<dbReference type="EC" id="2.5.1.16" evidence="5"/>
<dbReference type="GO" id="GO:0004766">
    <property type="term" value="F:spermidine synthase activity"/>
    <property type="evidence" value="ECO:0007669"/>
    <property type="project" value="UniProtKB-UniRule"/>
</dbReference>
<feature type="binding site" evidence="5">
    <location>
        <begin position="139"/>
        <end position="140"/>
    </location>
    <ligand>
        <name>S-methyl-5'-thioadenosine</name>
        <dbReference type="ChEBI" id="CHEBI:17509"/>
    </ligand>
</feature>
<comment type="pathway">
    <text evidence="5">Amine and polyamine biosynthesis; spermidine biosynthesis; spermidine from putrescine: step 1/1.</text>
</comment>
<dbReference type="InterPro" id="IPR029063">
    <property type="entry name" value="SAM-dependent_MTases_sf"/>
</dbReference>
<evidence type="ECO:0000256" key="1">
    <source>
        <dbReference type="ARBA" id="ARBA00007867"/>
    </source>
</evidence>
<feature type="binding site" evidence="5">
    <location>
        <begin position="157"/>
        <end position="160"/>
    </location>
    <ligand>
        <name>spermidine</name>
        <dbReference type="ChEBI" id="CHEBI:57834"/>
    </ligand>
</feature>
<evidence type="ECO:0000256" key="5">
    <source>
        <dbReference type="HAMAP-Rule" id="MF_00198"/>
    </source>
</evidence>
<keyword evidence="2 5" id="KW-0808">Transferase</keyword>
<comment type="catalytic activity">
    <reaction evidence="5">
        <text>S-adenosyl 3-(methylsulfanyl)propylamine + putrescine = S-methyl-5'-thioadenosine + spermidine + H(+)</text>
        <dbReference type="Rhea" id="RHEA:12721"/>
        <dbReference type="ChEBI" id="CHEBI:15378"/>
        <dbReference type="ChEBI" id="CHEBI:17509"/>
        <dbReference type="ChEBI" id="CHEBI:57443"/>
        <dbReference type="ChEBI" id="CHEBI:57834"/>
        <dbReference type="ChEBI" id="CHEBI:326268"/>
        <dbReference type="EC" id="2.5.1.16"/>
    </reaction>
</comment>
<dbReference type="GO" id="GO:0008295">
    <property type="term" value="P:spermidine biosynthetic process"/>
    <property type="evidence" value="ECO:0007669"/>
    <property type="project" value="UniProtKB-UniRule"/>
</dbReference>
<reference evidence="8" key="1">
    <citation type="journal article" date="2007" name="J. Bacteriol.">
        <title>Comparative genome analysis of four magnetotactic bacteria reveals a complex set of group-specific genes implicated in magnetosome biomineralization and function.</title>
        <authorList>
            <person name="Richter M."/>
            <person name="Kube M."/>
            <person name="Bazylinski D.A."/>
            <person name="Lombardot T."/>
            <person name="Gloeckner F.O."/>
            <person name="Reinhardt R."/>
            <person name="Schueler D."/>
        </authorList>
    </citation>
    <scope>NUCLEOTIDE SEQUENCE</scope>
    <source>
        <strain evidence="8">MSR-1</strain>
    </source>
</reference>
<dbReference type="Pfam" id="PF17284">
    <property type="entry name" value="Spermine_synt_N"/>
    <property type="match status" value="1"/>
</dbReference>
<name>A4TUR7_9PROT</name>
<evidence type="ECO:0000256" key="6">
    <source>
        <dbReference type="PROSITE-ProRule" id="PRU00354"/>
    </source>
</evidence>
<dbReference type="NCBIfam" id="NF002010">
    <property type="entry name" value="PRK00811.1"/>
    <property type="match status" value="1"/>
</dbReference>
<keyword evidence="4 5" id="KW-0620">Polyamine biosynthesis</keyword>
<evidence type="ECO:0000259" key="7">
    <source>
        <dbReference type="PROSITE" id="PS51006"/>
    </source>
</evidence>
<comment type="similarity">
    <text evidence="1 5">Belongs to the spermidine/spermine synthase family.</text>
</comment>
<comment type="subunit">
    <text evidence="5">Homodimer or homotetramer.</text>
</comment>
<dbReference type="CDD" id="cd02440">
    <property type="entry name" value="AdoMet_MTases"/>
    <property type="match status" value="1"/>
</dbReference>
<feature type="binding site" evidence="5">
    <location>
        <position position="164"/>
    </location>
    <ligand>
        <name>S-methyl-5'-thioadenosine</name>
        <dbReference type="ChEBI" id="CHEBI:17509"/>
    </ligand>
</feature>
<dbReference type="GO" id="GO:0005829">
    <property type="term" value="C:cytosol"/>
    <property type="evidence" value="ECO:0007669"/>
    <property type="project" value="TreeGrafter"/>
</dbReference>
<feature type="binding site" evidence="5">
    <location>
        <position position="63"/>
    </location>
    <ligand>
        <name>spermidine</name>
        <dbReference type="ChEBI" id="CHEBI:57834"/>
    </ligand>
</feature>
<feature type="active site" description="Proton acceptor" evidence="5 6">
    <location>
        <position position="157"/>
    </location>
</feature>
<feature type="binding site" evidence="5">
    <location>
        <position position="87"/>
    </location>
    <ligand>
        <name>spermidine</name>
        <dbReference type="ChEBI" id="CHEBI:57834"/>
    </ligand>
</feature>
<gene>
    <name evidence="5 8" type="primary">speE</name>
    <name evidence="8" type="ORF">MGR_1007</name>
</gene>
<dbReference type="Gene3D" id="2.30.140.10">
    <property type="entry name" value="Spermidine synthase, tetramerisation domain"/>
    <property type="match status" value="1"/>
</dbReference>
<dbReference type="HAMAP" id="MF_00198">
    <property type="entry name" value="Spermidine_synth"/>
    <property type="match status" value="1"/>
</dbReference>
<comment type="function">
    <text evidence="5">Catalyzes the irreversible transfer of a propylamine group from the amino donor S-adenosylmethioninamine (decarboxy-AdoMet) to putrescine (1,4-diaminobutane) to yield spermidine.</text>
</comment>
<dbReference type="InterPro" id="IPR030374">
    <property type="entry name" value="PABS"/>
</dbReference>
<dbReference type="NCBIfam" id="TIGR00417">
    <property type="entry name" value="speE"/>
    <property type="match status" value="1"/>
</dbReference>
<dbReference type="Pfam" id="PF01564">
    <property type="entry name" value="Spermine_synth"/>
    <property type="match status" value="1"/>
</dbReference>
<evidence type="ECO:0000256" key="3">
    <source>
        <dbReference type="ARBA" id="ARBA00023066"/>
    </source>
</evidence>
<evidence type="ECO:0000256" key="2">
    <source>
        <dbReference type="ARBA" id="ARBA00022679"/>
    </source>
</evidence>
<feature type="domain" description="PABS" evidence="7">
    <location>
        <begin position="3"/>
        <end position="237"/>
    </location>
</feature>
<dbReference type="Gene3D" id="3.40.50.150">
    <property type="entry name" value="Vaccinia Virus protein VP39"/>
    <property type="match status" value="1"/>
</dbReference>
<evidence type="ECO:0000313" key="8">
    <source>
        <dbReference type="EMBL" id="CAM74374.1"/>
    </source>
</evidence>
<dbReference type="InterPro" id="IPR037163">
    <property type="entry name" value="Spermidine_synt_N_sf"/>
</dbReference>
<dbReference type="SUPFAM" id="SSF53335">
    <property type="entry name" value="S-adenosyl-L-methionine-dependent methyltransferases"/>
    <property type="match status" value="1"/>
</dbReference>